<evidence type="ECO:0000259" key="1">
    <source>
        <dbReference type="Pfam" id="PF13577"/>
    </source>
</evidence>
<comment type="caution">
    <text evidence="2">The sequence shown here is derived from an EMBL/GenBank/DDBJ whole genome shotgun (WGS) entry which is preliminary data.</text>
</comment>
<protein>
    <submittedName>
        <fullName evidence="2">Nuclear transport factor 2 family protein</fullName>
    </submittedName>
</protein>
<reference evidence="2 3" key="1">
    <citation type="submission" date="2024-04" db="EMBL/GenBank/DDBJ databases">
        <title>draft genome sequnece of Paenibacillus filicis.</title>
        <authorList>
            <person name="Kim D.-U."/>
        </authorList>
    </citation>
    <scope>NUCLEOTIDE SEQUENCE [LARGE SCALE GENOMIC DNA]</scope>
    <source>
        <strain evidence="2 3">KACC14197</strain>
    </source>
</reference>
<dbReference type="InterPro" id="IPR032710">
    <property type="entry name" value="NTF2-like_dom_sf"/>
</dbReference>
<evidence type="ECO:0000313" key="3">
    <source>
        <dbReference type="Proteomes" id="UP001469365"/>
    </source>
</evidence>
<dbReference type="Pfam" id="PF13577">
    <property type="entry name" value="SnoaL_4"/>
    <property type="match status" value="1"/>
</dbReference>
<dbReference type="EMBL" id="JBBPCC010000001">
    <property type="protein sequence ID" value="MEK8126736.1"/>
    <property type="molecule type" value="Genomic_DNA"/>
</dbReference>
<dbReference type="Gene3D" id="3.10.450.50">
    <property type="match status" value="1"/>
</dbReference>
<sequence>MDKKNELHDKALLTWLGYYEVRSEATHMDTHNNEEKGEENMATVNKLSLDEIADRDAIRDLIDAYAFCADTRDAEGQMALFTEDTLFRVYMDERQAEPSQIVNSRKELAPIFDNLNIYTSTVHFNGQSKIVLSGDTATGTTYCFAHHLTIDGDDKKLMVATIRYYDEFTKINQEWFFKKRDLKVAWVETKPLNS</sequence>
<organism evidence="2 3">
    <name type="scientific">Paenibacillus filicis</name>
    <dbReference type="NCBI Taxonomy" id="669464"/>
    <lineage>
        <taxon>Bacteria</taxon>
        <taxon>Bacillati</taxon>
        <taxon>Bacillota</taxon>
        <taxon>Bacilli</taxon>
        <taxon>Bacillales</taxon>
        <taxon>Paenibacillaceae</taxon>
        <taxon>Paenibacillus</taxon>
    </lineage>
</organism>
<keyword evidence="3" id="KW-1185">Reference proteome</keyword>
<feature type="domain" description="SnoaL-like" evidence="1">
    <location>
        <begin position="51"/>
        <end position="181"/>
    </location>
</feature>
<dbReference type="RefSeq" id="WP_341413786.1">
    <property type="nucleotide sequence ID" value="NZ_JBBPCC010000001.1"/>
</dbReference>
<dbReference type="SUPFAM" id="SSF54427">
    <property type="entry name" value="NTF2-like"/>
    <property type="match status" value="1"/>
</dbReference>
<accession>A0ABU9DEN9</accession>
<name>A0ABU9DEN9_9BACL</name>
<proteinExistence type="predicted"/>
<gene>
    <name evidence="2" type="ORF">WMW72_02310</name>
</gene>
<evidence type="ECO:0000313" key="2">
    <source>
        <dbReference type="EMBL" id="MEK8126736.1"/>
    </source>
</evidence>
<dbReference type="InterPro" id="IPR037401">
    <property type="entry name" value="SnoaL-like"/>
</dbReference>
<dbReference type="Proteomes" id="UP001469365">
    <property type="component" value="Unassembled WGS sequence"/>
</dbReference>